<feature type="region of interest" description="Disordered" evidence="1">
    <location>
        <begin position="32"/>
        <end position="59"/>
    </location>
</feature>
<evidence type="ECO:0000256" key="1">
    <source>
        <dbReference type="SAM" id="MobiDB-lite"/>
    </source>
</evidence>
<evidence type="ECO:0000313" key="3">
    <source>
        <dbReference type="Proteomes" id="UP000298787"/>
    </source>
</evidence>
<dbReference type="EMBL" id="CM014100">
    <property type="protein sequence ID" value="TKS91865.1"/>
    <property type="molecule type" value="Genomic_DNA"/>
</dbReference>
<name>A0A4U5VWL7_COLLU</name>
<dbReference type="AlphaFoldDB" id="A0A4U5VWL7"/>
<sequence length="107" mass="12345">MTLKSVKETHILLSGGCITTKHVIFCEKKQKTREENHLMEDKKKKKQEEKKKKDAAQKKATEQITKALFDLKRNTDGYCATDRQRGWSRSSECAELCAEVAINIKIF</sequence>
<accession>A0A4U5VWL7</accession>
<keyword evidence="3" id="KW-1185">Reference proteome</keyword>
<organism evidence="2 3">
    <name type="scientific">Collichthys lucidus</name>
    <name type="common">Big head croaker</name>
    <name type="synonym">Sciaena lucida</name>
    <dbReference type="NCBI Taxonomy" id="240159"/>
    <lineage>
        <taxon>Eukaryota</taxon>
        <taxon>Metazoa</taxon>
        <taxon>Chordata</taxon>
        <taxon>Craniata</taxon>
        <taxon>Vertebrata</taxon>
        <taxon>Euteleostomi</taxon>
        <taxon>Actinopterygii</taxon>
        <taxon>Neopterygii</taxon>
        <taxon>Teleostei</taxon>
        <taxon>Neoteleostei</taxon>
        <taxon>Acanthomorphata</taxon>
        <taxon>Eupercaria</taxon>
        <taxon>Sciaenidae</taxon>
        <taxon>Collichthys</taxon>
    </lineage>
</organism>
<dbReference type="Proteomes" id="UP000298787">
    <property type="component" value="Chromosome 23"/>
</dbReference>
<reference evidence="2 3" key="1">
    <citation type="submission" date="2019-01" db="EMBL/GenBank/DDBJ databases">
        <title>Genome Assembly of Collichthys lucidus.</title>
        <authorList>
            <person name="Cai M."/>
            <person name="Xiao S."/>
        </authorList>
    </citation>
    <scope>NUCLEOTIDE SEQUENCE [LARGE SCALE GENOMIC DNA]</scope>
    <source>
        <strain evidence="2">JT15FE1705JMU</strain>
        <tissue evidence="2">Muscle</tissue>
    </source>
</reference>
<gene>
    <name evidence="2" type="ORF">D9C73_025935</name>
</gene>
<evidence type="ECO:0000313" key="2">
    <source>
        <dbReference type="EMBL" id="TKS91865.1"/>
    </source>
</evidence>
<proteinExistence type="predicted"/>
<protein>
    <submittedName>
        <fullName evidence="2">Uncharacterized protein</fullName>
    </submittedName>
</protein>